<dbReference type="GO" id="GO:0030182">
    <property type="term" value="P:neuron differentiation"/>
    <property type="evidence" value="ECO:0007669"/>
    <property type="project" value="TreeGrafter"/>
</dbReference>
<feature type="domain" description="Homeobox" evidence="8">
    <location>
        <begin position="51"/>
        <end position="111"/>
    </location>
</feature>
<dbReference type="InterPro" id="IPR009057">
    <property type="entry name" value="Homeodomain-like_sf"/>
</dbReference>
<evidence type="ECO:0000256" key="4">
    <source>
        <dbReference type="ARBA" id="ARBA00023242"/>
    </source>
</evidence>
<proteinExistence type="predicted"/>
<dbReference type="InterPro" id="IPR017970">
    <property type="entry name" value="Homeobox_CS"/>
</dbReference>
<feature type="non-terminal residue" evidence="9">
    <location>
        <position position="1"/>
    </location>
</feature>
<feature type="DNA-binding region" description="Homeobox" evidence="5">
    <location>
        <begin position="53"/>
        <end position="112"/>
    </location>
</feature>
<dbReference type="OrthoDB" id="6159439at2759"/>
<evidence type="ECO:0000259" key="8">
    <source>
        <dbReference type="PROSITE" id="PS50071"/>
    </source>
</evidence>
<dbReference type="EMBL" id="CAJHNH020000956">
    <property type="protein sequence ID" value="CAG5120707.1"/>
    <property type="molecule type" value="Genomic_DNA"/>
</dbReference>
<dbReference type="PROSITE" id="PS50071">
    <property type="entry name" value="HOMEOBOX_2"/>
    <property type="match status" value="1"/>
</dbReference>
<reference evidence="9" key="1">
    <citation type="submission" date="2021-04" db="EMBL/GenBank/DDBJ databases">
        <authorList>
            <consortium name="Molecular Ecology Group"/>
        </authorList>
    </citation>
    <scope>NUCLEOTIDE SEQUENCE</scope>
</reference>
<protein>
    <recommendedName>
        <fullName evidence="8">Homeobox domain-containing protein</fullName>
    </recommendedName>
</protein>
<dbReference type="Gene3D" id="1.10.10.60">
    <property type="entry name" value="Homeodomain-like"/>
    <property type="match status" value="1"/>
</dbReference>
<dbReference type="SUPFAM" id="SSF46689">
    <property type="entry name" value="Homeodomain-like"/>
    <property type="match status" value="1"/>
</dbReference>
<dbReference type="CDD" id="cd00086">
    <property type="entry name" value="homeodomain"/>
    <property type="match status" value="1"/>
</dbReference>
<evidence type="ECO:0000256" key="3">
    <source>
        <dbReference type="ARBA" id="ARBA00023155"/>
    </source>
</evidence>
<dbReference type="PROSITE" id="PS00027">
    <property type="entry name" value="HOMEOBOX_1"/>
    <property type="match status" value="1"/>
</dbReference>
<dbReference type="AlphaFoldDB" id="A0A8S3YU92"/>
<evidence type="ECO:0000256" key="6">
    <source>
        <dbReference type="RuleBase" id="RU000682"/>
    </source>
</evidence>
<evidence type="ECO:0000256" key="2">
    <source>
        <dbReference type="ARBA" id="ARBA00023125"/>
    </source>
</evidence>
<organism evidence="9 10">
    <name type="scientific">Candidula unifasciata</name>
    <dbReference type="NCBI Taxonomy" id="100452"/>
    <lineage>
        <taxon>Eukaryota</taxon>
        <taxon>Metazoa</taxon>
        <taxon>Spiralia</taxon>
        <taxon>Lophotrochozoa</taxon>
        <taxon>Mollusca</taxon>
        <taxon>Gastropoda</taxon>
        <taxon>Heterobranchia</taxon>
        <taxon>Euthyneura</taxon>
        <taxon>Panpulmonata</taxon>
        <taxon>Eupulmonata</taxon>
        <taxon>Stylommatophora</taxon>
        <taxon>Helicina</taxon>
        <taxon>Helicoidea</taxon>
        <taxon>Geomitridae</taxon>
        <taxon>Candidula</taxon>
    </lineage>
</organism>
<comment type="caution">
    <text evidence="9">The sequence shown here is derived from an EMBL/GenBank/DDBJ whole genome shotgun (WGS) entry which is preliminary data.</text>
</comment>
<comment type="subcellular location">
    <subcellularLocation>
        <location evidence="1 5 6">Nucleus</location>
    </subcellularLocation>
</comment>
<accession>A0A8S3YU92</accession>
<evidence type="ECO:0000256" key="5">
    <source>
        <dbReference type="PROSITE-ProRule" id="PRU00108"/>
    </source>
</evidence>
<evidence type="ECO:0000313" key="9">
    <source>
        <dbReference type="EMBL" id="CAG5120707.1"/>
    </source>
</evidence>
<evidence type="ECO:0000313" key="10">
    <source>
        <dbReference type="Proteomes" id="UP000678393"/>
    </source>
</evidence>
<dbReference type="SMART" id="SM00389">
    <property type="entry name" value="HOX"/>
    <property type="match status" value="1"/>
</dbReference>
<dbReference type="Pfam" id="PF00046">
    <property type="entry name" value="Homeodomain"/>
    <property type="match status" value="1"/>
</dbReference>
<keyword evidence="2 5" id="KW-0238">DNA-binding</keyword>
<dbReference type="PRINTS" id="PR00031">
    <property type="entry name" value="HTHREPRESSR"/>
</dbReference>
<keyword evidence="10" id="KW-1185">Reference proteome</keyword>
<dbReference type="GO" id="GO:0000981">
    <property type="term" value="F:DNA-binding transcription factor activity, RNA polymerase II-specific"/>
    <property type="evidence" value="ECO:0007669"/>
    <property type="project" value="InterPro"/>
</dbReference>
<dbReference type="Proteomes" id="UP000678393">
    <property type="component" value="Unassembled WGS sequence"/>
</dbReference>
<keyword evidence="4 5" id="KW-0539">Nucleus</keyword>
<dbReference type="InterPro" id="IPR020479">
    <property type="entry name" value="HD_metazoa"/>
</dbReference>
<gene>
    <name evidence="9" type="ORF">CUNI_LOCUS6265</name>
</gene>
<name>A0A8S3YU92_9EUPU</name>
<evidence type="ECO:0000256" key="1">
    <source>
        <dbReference type="ARBA" id="ARBA00004123"/>
    </source>
</evidence>
<sequence length="283" mass="32026">MEEQEWTGQSDPHDGETSKHSRWSEHCKTFLIRDSHGAVKELVFPRALDLDRPKRERTIFSSRQLGCLEEEFQKNQYLVGKERSAVAKQLGLSETQVKVWFQNRRTKHKKDNERSGEGKDFQAESKAARNVLKLLEYKTALSYSSLLSQPPTQLDTFRNISSNSRSFLMLQSPNKTVEKEQTLDANLKPQDNKLDQSPRQIRGAEFNALLPMTRSQAATKNVLSITDMITDDVSVDMAPNSSSVSGSSESFQNSSDDLLHQGIDHYNETETEIIKTRGGTEGS</sequence>
<feature type="compositionally biased region" description="Basic and acidic residues" evidence="7">
    <location>
        <begin position="11"/>
        <end position="22"/>
    </location>
</feature>
<dbReference type="GO" id="GO:0007420">
    <property type="term" value="P:brain development"/>
    <property type="evidence" value="ECO:0007669"/>
    <property type="project" value="TreeGrafter"/>
</dbReference>
<dbReference type="PANTHER" id="PTHR24339:SF28">
    <property type="entry name" value="E5-RELATED"/>
    <property type="match status" value="1"/>
</dbReference>
<feature type="region of interest" description="Disordered" evidence="7">
    <location>
        <begin position="1"/>
        <end position="22"/>
    </location>
</feature>
<dbReference type="PANTHER" id="PTHR24339">
    <property type="entry name" value="HOMEOBOX PROTEIN EMX-RELATED"/>
    <property type="match status" value="1"/>
</dbReference>
<feature type="compositionally biased region" description="Polar residues" evidence="7">
    <location>
        <begin position="1"/>
        <end position="10"/>
    </location>
</feature>
<dbReference type="InterPro" id="IPR001356">
    <property type="entry name" value="HD"/>
</dbReference>
<keyword evidence="3 5" id="KW-0371">Homeobox</keyword>
<dbReference type="InterPro" id="IPR050877">
    <property type="entry name" value="EMX-VAX-Noto_Homeobox_TFs"/>
</dbReference>
<evidence type="ECO:0000256" key="7">
    <source>
        <dbReference type="SAM" id="MobiDB-lite"/>
    </source>
</evidence>
<dbReference type="GO" id="GO:0005634">
    <property type="term" value="C:nucleus"/>
    <property type="evidence" value="ECO:0007669"/>
    <property type="project" value="UniProtKB-SubCell"/>
</dbReference>
<dbReference type="GO" id="GO:0000978">
    <property type="term" value="F:RNA polymerase II cis-regulatory region sequence-specific DNA binding"/>
    <property type="evidence" value="ECO:0007669"/>
    <property type="project" value="TreeGrafter"/>
</dbReference>
<dbReference type="PRINTS" id="PR00024">
    <property type="entry name" value="HOMEOBOX"/>
</dbReference>
<dbReference type="InterPro" id="IPR000047">
    <property type="entry name" value="HTH_motif"/>
</dbReference>